<sequence length="123" mass="13571">MKIRTRGSKGAGAAEDSRAFDDWASWIKEAGVLQRLLWSHEDQNSWIQGCGGLLRIAGHLMNGPPGLKRPECCRDCYGPMKIRASGSKGAGAAEDSRAFDDWASWIKEAGVLQRLLWSHEDQS</sequence>
<dbReference type="EMBL" id="JANPWB010000008">
    <property type="protein sequence ID" value="KAJ1167040.1"/>
    <property type="molecule type" value="Genomic_DNA"/>
</dbReference>
<evidence type="ECO:0000313" key="2">
    <source>
        <dbReference type="Proteomes" id="UP001066276"/>
    </source>
</evidence>
<proteinExistence type="predicted"/>
<gene>
    <name evidence="1" type="ORF">NDU88_007433</name>
</gene>
<accession>A0AAV7SSR2</accession>
<dbReference type="AlphaFoldDB" id="A0AAV7SSR2"/>
<protein>
    <submittedName>
        <fullName evidence="1">Uncharacterized protein</fullName>
    </submittedName>
</protein>
<reference evidence="1" key="1">
    <citation type="journal article" date="2022" name="bioRxiv">
        <title>Sequencing and chromosome-scale assembly of the giantPleurodeles waltlgenome.</title>
        <authorList>
            <person name="Brown T."/>
            <person name="Elewa A."/>
            <person name="Iarovenko S."/>
            <person name="Subramanian E."/>
            <person name="Araus A.J."/>
            <person name="Petzold A."/>
            <person name="Susuki M."/>
            <person name="Suzuki K.-i.T."/>
            <person name="Hayashi T."/>
            <person name="Toyoda A."/>
            <person name="Oliveira C."/>
            <person name="Osipova E."/>
            <person name="Leigh N.D."/>
            <person name="Simon A."/>
            <person name="Yun M.H."/>
        </authorList>
    </citation>
    <scope>NUCLEOTIDE SEQUENCE</scope>
    <source>
        <strain evidence="1">20211129_DDA</strain>
        <tissue evidence="1">Liver</tissue>
    </source>
</reference>
<keyword evidence="2" id="KW-1185">Reference proteome</keyword>
<evidence type="ECO:0000313" key="1">
    <source>
        <dbReference type="EMBL" id="KAJ1167040.1"/>
    </source>
</evidence>
<dbReference type="Proteomes" id="UP001066276">
    <property type="component" value="Chromosome 4_2"/>
</dbReference>
<comment type="caution">
    <text evidence="1">The sequence shown here is derived from an EMBL/GenBank/DDBJ whole genome shotgun (WGS) entry which is preliminary data.</text>
</comment>
<organism evidence="1 2">
    <name type="scientific">Pleurodeles waltl</name>
    <name type="common">Iberian ribbed newt</name>
    <dbReference type="NCBI Taxonomy" id="8319"/>
    <lineage>
        <taxon>Eukaryota</taxon>
        <taxon>Metazoa</taxon>
        <taxon>Chordata</taxon>
        <taxon>Craniata</taxon>
        <taxon>Vertebrata</taxon>
        <taxon>Euteleostomi</taxon>
        <taxon>Amphibia</taxon>
        <taxon>Batrachia</taxon>
        <taxon>Caudata</taxon>
        <taxon>Salamandroidea</taxon>
        <taxon>Salamandridae</taxon>
        <taxon>Pleurodelinae</taxon>
        <taxon>Pleurodeles</taxon>
    </lineage>
</organism>
<name>A0AAV7SSR2_PLEWA</name>